<dbReference type="SUPFAM" id="SSF56436">
    <property type="entry name" value="C-type lectin-like"/>
    <property type="match status" value="1"/>
</dbReference>
<dbReference type="Pfam" id="PF00059">
    <property type="entry name" value="Lectin_C"/>
    <property type="match status" value="1"/>
</dbReference>
<evidence type="ECO:0000256" key="1">
    <source>
        <dbReference type="ARBA" id="ARBA00023157"/>
    </source>
</evidence>
<name>A0A7R9GY98_TIMCR</name>
<dbReference type="AlphaFoldDB" id="A0A7R9GY98"/>
<evidence type="ECO:0000256" key="2">
    <source>
        <dbReference type="SAM" id="SignalP"/>
    </source>
</evidence>
<dbReference type="SMART" id="SM00034">
    <property type="entry name" value="CLECT"/>
    <property type="match status" value="1"/>
</dbReference>
<feature type="domain" description="C-type lectin" evidence="3">
    <location>
        <begin position="123"/>
        <end position="276"/>
    </location>
</feature>
<evidence type="ECO:0000313" key="4">
    <source>
        <dbReference type="EMBL" id="CAD7401220.1"/>
    </source>
</evidence>
<dbReference type="InterPro" id="IPR018378">
    <property type="entry name" value="C-type_lectin_CS"/>
</dbReference>
<feature type="signal peptide" evidence="2">
    <location>
        <begin position="1"/>
        <end position="17"/>
    </location>
</feature>
<dbReference type="PANTHER" id="PTHR21407">
    <property type="entry name" value="RE43931P-RELATED"/>
    <property type="match status" value="1"/>
</dbReference>
<keyword evidence="1" id="KW-1015">Disulfide bond</keyword>
<dbReference type="InterPro" id="IPR016186">
    <property type="entry name" value="C-type_lectin-like/link_sf"/>
</dbReference>
<organism evidence="4">
    <name type="scientific">Timema cristinae</name>
    <name type="common">Walking stick</name>
    <dbReference type="NCBI Taxonomy" id="61476"/>
    <lineage>
        <taxon>Eukaryota</taxon>
        <taxon>Metazoa</taxon>
        <taxon>Ecdysozoa</taxon>
        <taxon>Arthropoda</taxon>
        <taxon>Hexapoda</taxon>
        <taxon>Insecta</taxon>
        <taxon>Pterygota</taxon>
        <taxon>Neoptera</taxon>
        <taxon>Polyneoptera</taxon>
        <taxon>Phasmatodea</taxon>
        <taxon>Timematodea</taxon>
        <taxon>Timematoidea</taxon>
        <taxon>Timematidae</taxon>
        <taxon>Timema</taxon>
    </lineage>
</organism>
<dbReference type="PANTHER" id="PTHR21407:SF1">
    <property type="entry name" value="RE43931P"/>
    <property type="match status" value="1"/>
</dbReference>
<dbReference type="Gene3D" id="3.10.100.10">
    <property type="entry name" value="Mannose-Binding Protein A, subunit A"/>
    <property type="match status" value="1"/>
</dbReference>
<accession>A0A7R9GY98</accession>
<dbReference type="CDD" id="cd00037">
    <property type="entry name" value="CLECT"/>
    <property type="match status" value="1"/>
</dbReference>
<dbReference type="InterPro" id="IPR001304">
    <property type="entry name" value="C-type_lectin-like"/>
</dbReference>
<gene>
    <name evidence="4" type="ORF">TCEB3V08_LOCUS5903</name>
</gene>
<dbReference type="PROSITE" id="PS00615">
    <property type="entry name" value="C_TYPE_LECTIN_1"/>
    <property type="match status" value="1"/>
</dbReference>
<dbReference type="PROSITE" id="PS50041">
    <property type="entry name" value="C_TYPE_LECTIN_2"/>
    <property type="match status" value="1"/>
</dbReference>
<feature type="chain" id="PRO_5030833234" description="C-type lectin domain-containing protein" evidence="2">
    <location>
        <begin position="18"/>
        <end position="294"/>
    </location>
</feature>
<dbReference type="InterPro" id="IPR016187">
    <property type="entry name" value="CTDL_fold"/>
</dbReference>
<protein>
    <recommendedName>
        <fullName evidence="3">C-type lectin domain-containing protein</fullName>
    </recommendedName>
</protein>
<reference evidence="4" key="1">
    <citation type="submission" date="2020-11" db="EMBL/GenBank/DDBJ databases">
        <authorList>
            <person name="Tran Van P."/>
        </authorList>
    </citation>
    <scope>NUCLEOTIDE SEQUENCE</scope>
</reference>
<keyword evidence="2" id="KW-0732">Signal</keyword>
<dbReference type="EMBL" id="OC318262">
    <property type="protein sequence ID" value="CAD7401220.1"/>
    <property type="molecule type" value="Genomic_DNA"/>
</dbReference>
<evidence type="ECO:0000259" key="3">
    <source>
        <dbReference type="PROSITE" id="PS50041"/>
    </source>
</evidence>
<sequence length="294" mass="33307">MLRQLTLLLLGAAMVAAQRRLALPDPRSCANSKDNPCFISIYYFRVTAHVRLHGSERDSAVHEGAQFTTSIGQHKASYKDWVCTRLLRVLLSTVIEARDILELLLGERGVRHATYRDARGVAHTYFFSWEHAATRSIEVDWLDARNICRRHCMDAVSLETPQENEFIKQRISRGNVRYIWTSGRKCNFNGCDRPDLQPSNVNGWFWSGSGAKIGPTSQRNTGDWSATGGFGQAQPDNREAPQGNDESCLSILNNFYNDGVKWHDVACHHLKPFVCEDSDELLNFVRSRNPGIRL</sequence>
<proteinExistence type="predicted"/>